<feature type="domain" description="Orange" evidence="7">
    <location>
        <begin position="142"/>
        <end position="177"/>
    </location>
</feature>
<feature type="region of interest" description="Disordered" evidence="5">
    <location>
        <begin position="430"/>
        <end position="482"/>
    </location>
</feature>
<feature type="region of interest" description="Disordered" evidence="5">
    <location>
        <begin position="215"/>
        <end position="309"/>
    </location>
</feature>
<dbReference type="AlphaFoldDB" id="A0A3M6TTL8"/>
<reference evidence="8 9" key="1">
    <citation type="journal article" date="2018" name="Sci. Rep.">
        <title>Comparative analysis of the Pocillopora damicornis genome highlights role of immune system in coral evolution.</title>
        <authorList>
            <person name="Cunning R."/>
            <person name="Bay R.A."/>
            <person name="Gillette P."/>
            <person name="Baker A.C."/>
            <person name="Traylor-Knowles N."/>
        </authorList>
    </citation>
    <scope>NUCLEOTIDE SEQUENCE [LARGE SCALE GENOMIC DNA]</scope>
    <source>
        <strain evidence="8">RSMAS</strain>
        <tissue evidence="8">Whole animal</tissue>
    </source>
</reference>
<dbReference type="GO" id="GO:0006355">
    <property type="term" value="P:regulation of DNA-templated transcription"/>
    <property type="evidence" value="ECO:0007669"/>
    <property type="project" value="InterPro"/>
</dbReference>
<accession>A0A3M6TTL8</accession>
<dbReference type="Gene3D" id="4.10.280.10">
    <property type="entry name" value="Helix-loop-helix DNA-binding domain"/>
    <property type="match status" value="1"/>
</dbReference>
<feature type="compositionally biased region" description="Polar residues" evidence="5">
    <location>
        <begin position="219"/>
        <end position="231"/>
    </location>
</feature>
<feature type="compositionally biased region" description="Polar residues" evidence="5">
    <location>
        <begin position="470"/>
        <end position="482"/>
    </location>
</feature>
<evidence type="ECO:0000256" key="1">
    <source>
        <dbReference type="ARBA" id="ARBA00004123"/>
    </source>
</evidence>
<feature type="compositionally biased region" description="Polar residues" evidence="5">
    <location>
        <begin position="278"/>
        <end position="295"/>
    </location>
</feature>
<evidence type="ECO:0000256" key="2">
    <source>
        <dbReference type="ARBA" id="ARBA00023015"/>
    </source>
</evidence>
<dbReference type="OrthoDB" id="6371181at2759"/>
<dbReference type="Gene3D" id="6.10.250.980">
    <property type="match status" value="1"/>
</dbReference>
<dbReference type="InterPro" id="IPR003650">
    <property type="entry name" value="Orange_dom"/>
</dbReference>
<evidence type="ECO:0000256" key="4">
    <source>
        <dbReference type="ARBA" id="ARBA00023242"/>
    </source>
</evidence>
<proteinExistence type="predicted"/>
<gene>
    <name evidence="8" type="ORF">pdam_00002777</name>
</gene>
<keyword evidence="9" id="KW-1185">Reference proteome</keyword>
<name>A0A3M6TTL8_POCDA</name>
<dbReference type="SUPFAM" id="SSF47459">
    <property type="entry name" value="HLH, helix-loop-helix DNA-binding domain"/>
    <property type="match status" value="1"/>
</dbReference>
<keyword evidence="3" id="KW-0804">Transcription</keyword>
<comment type="caution">
    <text evidence="8">The sequence shown here is derived from an EMBL/GenBank/DDBJ whole genome shotgun (WGS) entry which is preliminary data.</text>
</comment>
<dbReference type="GO" id="GO:0003677">
    <property type="term" value="F:DNA binding"/>
    <property type="evidence" value="ECO:0007669"/>
    <property type="project" value="InterPro"/>
</dbReference>
<sequence>MAESTTTEIEGERICRTSSVSPCTTKLKGQKTYRNISSSTSCQNMFNMEYSHRLAEKRRRDRMNISISEIAQLLPSSSVSKQLEKAEILEKTISYIKTLQGLTEDVKADCETESLEAKENQNATEPQESQQSTAQVDINSKYFNGFSDCVKEVFHCLTNVEAMDIEQPCFQRLMRHLQIELQVLCKQVDLVGSDDNHKDKYSKAVLDLWQCKRTHENSENPSSQDKSSSGEPASKRTHRDSDKNSCSDGRGSRFSLGTVSSSSNKEKRKVTMDANCTWDENGSNSANYRGNSSVSSKEKESIPNNFKSESGNNYDKANCDAGGYVPCGVGLNWKWPSHGLDGLIQATPISPRTPYIPNPYTLPTYALHPSGTHFIPVVLHVSIPLPPFPDTNGRLNPVPNGYLGAFNQMRMGYPHFPYFPGFPFSPQLCGSLTGMTGGQNPKDESRQKQHQSKPQDSDPSNMNHEHLSVNACTNQELSNTVE</sequence>
<evidence type="ECO:0000256" key="3">
    <source>
        <dbReference type="ARBA" id="ARBA00023163"/>
    </source>
</evidence>
<dbReference type="STRING" id="46731.A0A3M6TTL8"/>
<dbReference type="GO" id="GO:0046983">
    <property type="term" value="F:protein dimerization activity"/>
    <property type="evidence" value="ECO:0007669"/>
    <property type="project" value="InterPro"/>
</dbReference>
<evidence type="ECO:0000313" key="8">
    <source>
        <dbReference type="EMBL" id="RMX44669.1"/>
    </source>
</evidence>
<dbReference type="SMART" id="SM00511">
    <property type="entry name" value="ORANGE"/>
    <property type="match status" value="1"/>
</dbReference>
<evidence type="ECO:0008006" key="10">
    <source>
        <dbReference type="Google" id="ProtNLM"/>
    </source>
</evidence>
<keyword evidence="4" id="KW-0539">Nucleus</keyword>
<dbReference type="PROSITE" id="PS51054">
    <property type="entry name" value="ORANGE"/>
    <property type="match status" value="1"/>
</dbReference>
<feature type="compositionally biased region" description="Polar residues" evidence="5">
    <location>
        <begin position="452"/>
        <end position="462"/>
    </location>
</feature>
<keyword evidence="2" id="KW-0805">Transcription regulation</keyword>
<dbReference type="PANTHER" id="PTHR10985">
    <property type="entry name" value="BASIC HELIX-LOOP-HELIX TRANSCRIPTION FACTOR, HES-RELATED"/>
    <property type="match status" value="1"/>
</dbReference>
<evidence type="ECO:0000259" key="6">
    <source>
        <dbReference type="PROSITE" id="PS50888"/>
    </source>
</evidence>
<evidence type="ECO:0000259" key="7">
    <source>
        <dbReference type="PROSITE" id="PS51054"/>
    </source>
</evidence>
<dbReference type="Pfam" id="PF00010">
    <property type="entry name" value="HLH"/>
    <property type="match status" value="1"/>
</dbReference>
<comment type="subcellular location">
    <subcellularLocation>
        <location evidence="1">Nucleus</location>
    </subcellularLocation>
</comment>
<dbReference type="PROSITE" id="PS50888">
    <property type="entry name" value="BHLH"/>
    <property type="match status" value="1"/>
</dbReference>
<protein>
    <recommendedName>
        <fullName evidence="10">BHLH domain-containing protein</fullName>
    </recommendedName>
</protein>
<dbReference type="Proteomes" id="UP000275408">
    <property type="component" value="Unassembled WGS sequence"/>
</dbReference>
<dbReference type="EMBL" id="RCHS01002970">
    <property type="protein sequence ID" value="RMX44669.1"/>
    <property type="molecule type" value="Genomic_DNA"/>
</dbReference>
<evidence type="ECO:0000256" key="5">
    <source>
        <dbReference type="SAM" id="MobiDB-lite"/>
    </source>
</evidence>
<dbReference type="InterPro" id="IPR036638">
    <property type="entry name" value="HLH_DNA-bd_sf"/>
</dbReference>
<dbReference type="Pfam" id="PF07527">
    <property type="entry name" value="Hairy_orange"/>
    <property type="match status" value="1"/>
</dbReference>
<feature type="domain" description="BHLH" evidence="6">
    <location>
        <begin position="47"/>
        <end position="99"/>
    </location>
</feature>
<dbReference type="InterPro" id="IPR011598">
    <property type="entry name" value="bHLH_dom"/>
</dbReference>
<evidence type="ECO:0000313" key="9">
    <source>
        <dbReference type="Proteomes" id="UP000275408"/>
    </source>
</evidence>
<dbReference type="InterPro" id="IPR050370">
    <property type="entry name" value="HES_HEY"/>
</dbReference>
<dbReference type="SUPFAM" id="SSF158457">
    <property type="entry name" value="Orange domain-like"/>
    <property type="match status" value="1"/>
</dbReference>
<organism evidence="8 9">
    <name type="scientific">Pocillopora damicornis</name>
    <name type="common">Cauliflower coral</name>
    <name type="synonym">Millepora damicornis</name>
    <dbReference type="NCBI Taxonomy" id="46731"/>
    <lineage>
        <taxon>Eukaryota</taxon>
        <taxon>Metazoa</taxon>
        <taxon>Cnidaria</taxon>
        <taxon>Anthozoa</taxon>
        <taxon>Hexacorallia</taxon>
        <taxon>Scleractinia</taxon>
        <taxon>Astrocoeniina</taxon>
        <taxon>Pocilloporidae</taxon>
        <taxon>Pocillopora</taxon>
    </lineage>
</organism>
<dbReference type="SMART" id="SM00353">
    <property type="entry name" value="HLH"/>
    <property type="match status" value="1"/>
</dbReference>
<dbReference type="GO" id="GO:0005634">
    <property type="term" value="C:nucleus"/>
    <property type="evidence" value="ECO:0007669"/>
    <property type="project" value="UniProtKB-SubCell"/>
</dbReference>